<dbReference type="AlphaFoldDB" id="A0A914DDI4"/>
<evidence type="ECO:0000256" key="2">
    <source>
        <dbReference type="ARBA" id="ARBA00023163"/>
    </source>
</evidence>
<keyword evidence="1" id="KW-0805">Transcription regulation</keyword>
<keyword evidence="5" id="KW-1185">Reference proteome</keyword>
<evidence type="ECO:0000259" key="4">
    <source>
        <dbReference type="Pfam" id="PF00104"/>
    </source>
</evidence>
<evidence type="ECO:0000313" key="6">
    <source>
        <dbReference type="WBParaSite" id="ACRNAN_scaffold23281.g23945.t1"/>
    </source>
</evidence>
<organism evidence="5 6">
    <name type="scientific">Acrobeloides nanus</name>
    <dbReference type="NCBI Taxonomy" id="290746"/>
    <lineage>
        <taxon>Eukaryota</taxon>
        <taxon>Metazoa</taxon>
        <taxon>Ecdysozoa</taxon>
        <taxon>Nematoda</taxon>
        <taxon>Chromadorea</taxon>
        <taxon>Rhabditida</taxon>
        <taxon>Tylenchina</taxon>
        <taxon>Cephalobomorpha</taxon>
        <taxon>Cephaloboidea</taxon>
        <taxon>Cephalobidae</taxon>
        <taxon>Acrobeloides</taxon>
    </lineage>
</organism>
<keyword evidence="2" id="KW-0804">Transcription</keyword>
<protein>
    <submittedName>
        <fullName evidence="6">NR LBD domain-containing protein</fullName>
    </submittedName>
</protein>
<accession>A0A914DDI4</accession>
<evidence type="ECO:0000256" key="1">
    <source>
        <dbReference type="ARBA" id="ARBA00023015"/>
    </source>
</evidence>
<sequence>MYALRGQALDRLRSYLEPVTTGFTKDIFQPLKSMRITSFEMTYLASYILWTTYDSLALSDRSYQVADNIFDQSA</sequence>
<dbReference type="Proteomes" id="UP000887540">
    <property type="component" value="Unplaced"/>
</dbReference>
<dbReference type="Pfam" id="PF00104">
    <property type="entry name" value="Hormone_recep"/>
    <property type="match status" value="1"/>
</dbReference>
<evidence type="ECO:0000256" key="3">
    <source>
        <dbReference type="ARBA" id="ARBA00023170"/>
    </source>
</evidence>
<name>A0A914DDI4_9BILA</name>
<proteinExistence type="predicted"/>
<keyword evidence="3" id="KW-0675">Receptor</keyword>
<dbReference type="InterPro" id="IPR000536">
    <property type="entry name" value="Nucl_hrmn_rcpt_lig-bd"/>
</dbReference>
<feature type="domain" description="NR LBD" evidence="4">
    <location>
        <begin position="14"/>
        <end position="69"/>
    </location>
</feature>
<evidence type="ECO:0000313" key="5">
    <source>
        <dbReference type="Proteomes" id="UP000887540"/>
    </source>
</evidence>
<reference evidence="6" key="1">
    <citation type="submission" date="2022-11" db="UniProtKB">
        <authorList>
            <consortium name="WormBaseParasite"/>
        </authorList>
    </citation>
    <scope>IDENTIFICATION</scope>
</reference>
<dbReference type="WBParaSite" id="ACRNAN_scaffold23281.g23945.t1">
    <property type="protein sequence ID" value="ACRNAN_scaffold23281.g23945.t1"/>
    <property type="gene ID" value="ACRNAN_scaffold23281.g23945"/>
</dbReference>